<keyword evidence="11" id="KW-1185">Reference proteome</keyword>
<evidence type="ECO:0000256" key="5">
    <source>
        <dbReference type="ARBA" id="ARBA00023004"/>
    </source>
</evidence>
<dbReference type="GO" id="GO:0005506">
    <property type="term" value="F:iron ion binding"/>
    <property type="evidence" value="ECO:0007669"/>
    <property type="project" value="InterPro"/>
</dbReference>
<evidence type="ECO:0000313" key="10">
    <source>
        <dbReference type="EMBL" id="WMN11824.1"/>
    </source>
</evidence>
<feature type="transmembrane region" description="Helical" evidence="8">
    <location>
        <begin position="52"/>
        <end position="75"/>
    </location>
</feature>
<feature type="domain" description="Cytochrome c" evidence="9">
    <location>
        <begin position="203"/>
        <end position="282"/>
    </location>
</feature>
<keyword evidence="1" id="KW-0813">Transport</keyword>
<evidence type="ECO:0000256" key="7">
    <source>
        <dbReference type="SAM" id="MobiDB-lite"/>
    </source>
</evidence>
<dbReference type="InterPro" id="IPR036909">
    <property type="entry name" value="Cyt_c-like_dom_sf"/>
</dbReference>
<evidence type="ECO:0000256" key="3">
    <source>
        <dbReference type="ARBA" id="ARBA00022723"/>
    </source>
</evidence>
<dbReference type="SUPFAM" id="SSF46626">
    <property type="entry name" value="Cytochrome c"/>
    <property type="match status" value="1"/>
</dbReference>
<dbReference type="InterPro" id="IPR008168">
    <property type="entry name" value="Cyt_C_IC"/>
</dbReference>
<keyword evidence="4" id="KW-0249">Electron transport</keyword>
<dbReference type="InterPro" id="IPR009056">
    <property type="entry name" value="Cyt_c-like_dom"/>
</dbReference>
<dbReference type="Proteomes" id="UP001230496">
    <property type="component" value="Chromosome"/>
</dbReference>
<protein>
    <submittedName>
        <fullName evidence="10">C-type cytochrome</fullName>
    </submittedName>
</protein>
<keyword evidence="8" id="KW-1133">Transmembrane helix</keyword>
<reference evidence="10 11" key="1">
    <citation type="submission" date="2023-08" db="EMBL/GenBank/DDBJ databases">
        <title>Comparative genomics and taxonomic characterization of three novel marine species of genus Marivirga.</title>
        <authorList>
            <person name="Muhammad N."/>
            <person name="Kim S.-G."/>
        </authorList>
    </citation>
    <scope>NUCLEOTIDE SEQUENCE [LARGE SCALE GENOMIC DNA]</scope>
    <source>
        <strain evidence="10 11">BDSF4-3</strain>
    </source>
</reference>
<evidence type="ECO:0000313" key="11">
    <source>
        <dbReference type="Proteomes" id="UP001230496"/>
    </source>
</evidence>
<keyword evidence="8" id="KW-0472">Membrane</keyword>
<dbReference type="RefSeq" id="WP_308349531.1">
    <property type="nucleotide sequence ID" value="NZ_CP129971.1"/>
</dbReference>
<organism evidence="10 11">
    <name type="scientific">Marivirga salinarum</name>
    <dbReference type="NCBI Taxonomy" id="3059078"/>
    <lineage>
        <taxon>Bacteria</taxon>
        <taxon>Pseudomonadati</taxon>
        <taxon>Bacteroidota</taxon>
        <taxon>Cytophagia</taxon>
        <taxon>Cytophagales</taxon>
        <taxon>Marivirgaceae</taxon>
        <taxon>Marivirga</taxon>
    </lineage>
</organism>
<evidence type="ECO:0000256" key="2">
    <source>
        <dbReference type="ARBA" id="ARBA00022617"/>
    </source>
</evidence>
<keyword evidence="3 6" id="KW-0479">Metal-binding</keyword>
<proteinExistence type="predicted"/>
<dbReference type="EMBL" id="CP129971">
    <property type="protein sequence ID" value="WMN11824.1"/>
    <property type="molecule type" value="Genomic_DNA"/>
</dbReference>
<dbReference type="PRINTS" id="PR00605">
    <property type="entry name" value="CYTCHROMECIC"/>
</dbReference>
<dbReference type="PANTHER" id="PTHR33751:SF1">
    <property type="entry name" value="CBB3-TYPE CYTOCHROME C OXIDASE SUBUNIT FIXP"/>
    <property type="match status" value="1"/>
</dbReference>
<evidence type="ECO:0000256" key="6">
    <source>
        <dbReference type="PROSITE-ProRule" id="PRU00433"/>
    </source>
</evidence>
<name>A0AA51NAQ7_9BACT</name>
<dbReference type="GO" id="GO:0020037">
    <property type="term" value="F:heme binding"/>
    <property type="evidence" value="ECO:0007669"/>
    <property type="project" value="InterPro"/>
</dbReference>
<evidence type="ECO:0000256" key="1">
    <source>
        <dbReference type="ARBA" id="ARBA00022448"/>
    </source>
</evidence>
<evidence type="ECO:0000256" key="8">
    <source>
        <dbReference type="SAM" id="Phobius"/>
    </source>
</evidence>
<sequence length="321" mass="36095">MKKVTKMIWSSLFLLGLGLNPLFAQVEETVQELEIEKVSMWEQLMQSEQGRLLLLIGGLLLVLIVLMIILAVLMLKTAEIILNKKAAEKGEVRISFYKQFKQKWITGKFKPVDKQGDMMLDHDYDGIREMDYGMPPWLKYIFIGTFIFAVFYVPAFLIFDIIPDQQTEYQASIEEAALRAEARTKAGMVQITAETAELQTDEEVMKAGKVLYKKNCAVCHADDGGGGVGPNLTDDYWIHGNDIKGVFTTISEGVPAKGMIPWKGNLSPKQIQDVSNYVLSLVGTTPANAKEPQGEIKKQENAEERIEENVDELPEVEEVEE</sequence>
<keyword evidence="2 6" id="KW-0349">Heme</keyword>
<dbReference type="GO" id="GO:0009055">
    <property type="term" value="F:electron transfer activity"/>
    <property type="evidence" value="ECO:0007669"/>
    <property type="project" value="InterPro"/>
</dbReference>
<keyword evidence="5 6" id="KW-0408">Iron</keyword>
<dbReference type="PROSITE" id="PS51007">
    <property type="entry name" value="CYTC"/>
    <property type="match status" value="1"/>
</dbReference>
<accession>A0AA51NAQ7</accession>
<keyword evidence="8" id="KW-0812">Transmembrane</keyword>
<feature type="compositionally biased region" description="Acidic residues" evidence="7">
    <location>
        <begin position="309"/>
        <end position="321"/>
    </location>
</feature>
<dbReference type="PANTHER" id="PTHR33751">
    <property type="entry name" value="CBB3-TYPE CYTOCHROME C OXIDASE SUBUNIT FIXP"/>
    <property type="match status" value="1"/>
</dbReference>
<feature type="compositionally biased region" description="Basic and acidic residues" evidence="7">
    <location>
        <begin position="292"/>
        <end position="308"/>
    </location>
</feature>
<feature type="transmembrane region" description="Helical" evidence="8">
    <location>
        <begin position="137"/>
        <end position="159"/>
    </location>
</feature>
<evidence type="ECO:0000259" key="9">
    <source>
        <dbReference type="PROSITE" id="PS51007"/>
    </source>
</evidence>
<feature type="region of interest" description="Disordered" evidence="7">
    <location>
        <begin position="285"/>
        <end position="321"/>
    </location>
</feature>
<dbReference type="Pfam" id="PF14715">
    <property type="entry name" value="FixP_N"/>
    <property type="match status" value="1"/>
</dbReference>
<dbReference type="Gene3D" id="6.10.280.130">
    <property type="match status" value="1"/>
</dbReference>
<dbReference type="Pfam" id="PF13442">
    <property type="entry name" value="Cytochrome_CBB3"/>
    <property type="match status" value="1"/>
</dbReference>
<dbReference type="Gene3D" id="1.10.760.10">
    <property type="entry name" value="Cytochrome c-like domain"/>
    <property type="match status" value="1"/>
</dbReference>
<dbReference type="InterPro" id="IPR032858">
    <property type="entry name" value="CcoP_N"/>
</dbReference>
<dbReference type="InterPro" id="IPR038414">
    <property type="entry name" value="CcoP_N_sf"/>
</dbReference>
<dbReference type="InterPro" id="IPR050597">
    <property type="entry name" value="Cytochrome_c_Oxidase_Subunit"/>
</dbReference>
<dbReference type="AlphaFoldDB" id="A0AA51NAQ7"/>
<evidence type="ECO:0000256" key="4">
    <source>
        <dbReference type="ARBA" id="ARBA00022982"/>
    </source>
</evidence>
<dbReference type="KEGG" id="msaa:QYS49_39680"/>
<gene>
    <name evidence="10" type="ORF">QYS49_39680</name>
</gene>